<feature type="domain" description="Nitrile hydratase beta subunit" evidence="6">
    <location>
        <begin position="88"/>
        <end position="189"/>
    </location>
</feature>
<dbReference type="Gene3D" id="2.30.30.50">
    <property type="match status" value="1"/>
</dbReference>
<keyword evidence="2" id="KW-0479">Metal-binding</keyword>
<organism evidence="9 10">
    <name type="scientific">Pycnococcus provasolii</name>
    <dbReference type="NCBI Taxonomy" id="41880"/>
    <lineage>
        <taxon>Eukaryota</taxon>
        <taxon>Viridiplantae</taxon>
        <taxon>Chlorophyta</taxon>
        <taxon>Pseudoscourfieldiophyceae</taxon>
        <taxon>Pseudoscourfieldiales</taxon>
        <taxon>Pycnococcaceae</taxon>
        <taxon>Pycnococcus</taxon>
    </lineage>
</organism>
<feature type="domain" description="Nitrile hydratase beta subunit-like N-terminal" evidence="8">
    <location>
        <begin position="10"/>
        <end position="84"/>
    </location>
</feature>
<comment type="catalytic activity">
    <reaction evidence="4">
        <text>an aliphatic primary amide = an aliphatic nitrile + H2O</text>
        <dbReference type="Rhea" id="RHEA:12673"/>
        <dbReference type="ChEBI" id="CHEBI:15377"/>
        <dbReference type="ChEBI" id="CHEBI:65285"/>
        <dbReference type="ChEBI" id="CHEBI:80291"/>
        <dbReference type="EC" id="4.2.1.84"/>
    </reaction>
</comment>
<evidence type="ECO:0000259" key="7">
    <source>
        <dbReference type="Pfam" id="PF02979"/>
    </source>
</evidence>
<dbReference type="Pfam" id="PF21006">
    <property type="entry name" value="NHase_beta_N"/>
    <property type="match status" value="1"/>
</dbReference>
<dbReference type="InterPro" id="IPR004232">
    <property type="entry name" value="CN_Hdrtase_a/SCN_Hdrlase_g"/>
</dbReference>
<accession>A0A830HC98</accession>
<reference evidence="9" key="1">
    <citation type="submission" date="2020-10" db="EMBL/GenBank/DDBJ databases">
        <title>Unveiling of a novel bifunctional photoreceptor, Dualchrome1, isolated from a cosmopolitan green alga.</title>
        <authorList>
            <person name="Suzuki S."/>
            <person name="Kawachi M."/>
        </authorList>
    </citation>
    <scope>NUCLEOTIDE SEQUENCE</scope>
    <source>
        <strain evidence="9">NIES 2893</strain>
    </source>
</reference>
<dbReference type="GO" id="GO:0018822">
    <property type="term" value="F:nitrile hydratase activity"/>
    <property type="evidence" value="ECO:0007669"/>
    <property type="project" value="UniProtKB-EC"/>
</dbReference>
<evidence type="ECO:0000256" key="5">
    <source>
        <dbReference type="SAM" id="MobiDB-lite"/>
    </source>
</evidence>
<evidence type="ECO:0000259" key="8">
    <source>
        <dbReference type="Pfam" id="PF21006"/>
    </source>
</evidence>
<name>A0A830HC98_9CHLO</name>
<dbReference type="EC" id="4.2.1.84" evidence="1"/>
<evidence type="ECO:0000313" key="9">
    <source>
        <dbReference type="EMBL" id="GHP04358.1"/>
    </source>
</evidence>
<dbReference type="InterPro" id="IPR042262">
    <property type="entry name" value="CN_hydtase_beta_C"/>
</dbReference>
<dbReference type="OrthoDB" id="76388at2759"/>
<evidence type="ECO:0000259" key="6">
    <source>
        <dbReference type="Pfam" id="PF02211"/>
    </source>
</evidence>
<feature type="region of interest" description="Disordered" evidence="5">
    <location>
        <begin position="192"/>
        <end position="235"/>
    </location>
</feature>
<feature type="domain" description="Nitrile hydratase alpha/Thiocyanate hydrolase gamma" evidence="7">
    <location>
        <begin position="259"/>
        <end position="430"/>
    </location>
</feature>
<evidence type="ECO:0000256" key="3">
    <source>
        <dbReference type="ARBA" id="ARBA00023239"/>
    </source>
</evidence>
<dbReference type="InterPro" id="IPR024690">
    <property type="entry name" value="CN_hydtase_beta_dom_C"/>
</dbReference>
<keyword evidence="3" id="KW-0456">Lyase</keyword>
<dbReference type="Gene3D" id="3.90.330.10">
    <property type="entry name" value="Nitrile hydratase alpha /Thiocyanate hydrolase gamma"/>
    <property type="match status" value="1"/>
</dbReference>
<evidence type="ECO:0000256" key="1">
    <source>
        <dbReference type="ARBA" id="ARBA00013079"/>
    </source>
</evidence>
<dbReference type="Pfam" id="PF02211">
    <property type="entry name" value="NHase_beta_C"/>
    <property type="match status" value="1"/>
</dbReference>
<dbReference type="InterPro" id="IPR008990">
    <property type="entry name" value="Elect_transpt_acc-like_dom_sf"/>
</dbReference>
<feature type="compositionally biased region" description="Basic residues" evidence="5">
    <location>
        <begin position="206"/>
        <end position="216"/>
    </location>
</feature>
<feature type="compositionally biased region" description="Basic and acidic residues" evidence="5">
    <location>
        <begin position="217"/>
        <end position="226"/>
    </location>
</feature>
<evidence type="ECO:0000256" key="2">
    <source>
        <dbReference type="ARBA" id="ARBA00022723"/>
    </source>
</evidence>
<comment type="caution">
    <text evidence="9">The sequence shown here is derived from an EMBL/GenBank/DDBJ whole genome shotgun (WGS) entry which is preliminary data.</text>
</comment>
<dbReference type="SUPFAM" id="SSF56209">
    <property type="entry name" value="Nitrile hydratase alpha chain"/>
    <property type="match status" value="1"/>
</dbReference>
<sequence length="434" mass="48172">MNSESCVFLWEKQVDALCIIAMSSKPPLMTVDELRRRIESLEPSAQTHLSYYAKWACALLGCLRERGLVKEEDIARQLGITKASETGARETPFAKNDTVRVKSFDFACTWRKPHLRTPGYIFGQRGVVEEFIGCYANPELVAFADPKLASPKCRLYRVRFLMRDIWTPKGADFGGEDSITAEVYEPWLELDDGSATHGDDGAPAPKRSKVHHHHEHHDHGDHKHVSPAETEENAVNREGAPKAGQHLAEATIRLAVDVANLATKETLRAAIERTESAGQSTLGARIVAKAWCSPEFKARLLEDAPSAIKEAFGAETSNDTAPTKLIVVANSPNVRHLVVCTLCSCYPRTVLGHSPSWYRSRHYRAQAARDPRAILRMFGSEPDASTRVEVHDATADCRFLVLPERPSNTEEMSEDELSKLVTRDSMIGVALCCL</sequence>
<dbReference type="Pfam" id="PF02979">
    <property type="entry name" value="NHase_alpha"/>
    <property type="match status" value="1"/>
</dbReference>
<protein>
    <recommendedName>
        <fullName evidence="1">nitrile hydratase</fullName>
        <ecNumber evidence="1">4.2.1.84</ecNumber>
    </recommendedName>
</protein>
<keyword evidence="10" id="KW-1185">Reference proteome</keyword>
<dbReference type="Gene3D" id="1.10.472.20">
    <property type="entry name" value="Nitrile hydratase, beta subunit"/>
    <property type="match status" value="1"/>
</dbReference>
<dbReference type="EMBL" id="BNJQ01000007">
    <property type="protein sequence ID" value="GHP04358.1"/>
    <property type="molecule type" value="Genomic_DNA"/>
</dbReference>
<dbReference type="Proteomes" id="UP000660262">
    <property type="component" value="Unassembled WGS sequence"/>
</dbReference>
<proteinExistence type="predicted"/>
<evidence type="ECO:0000256" key="4">
    <source>
        <dbReference type="ARBA" id="ARBA00044877"/>
    </source>
</evidence>
<evidence type="ECO:0000313" key="10">
    <source>
        <dbReference type="Proteomes" id="UP000660262"/>
    </source>
</evidence>
<gene>
    <name evidence="9" type="ORF">PPROV_000311200</name>
</gene>
<dbReference type="InterPro" id="IPR036648">
    <property type="entry name" value="CN_Hdrase_a/SCN_Hdrase_g_sf"/>
</dbReference>
<dbReference type="GO" id="GO:0046914">
    <property type="term" value="F:transition metal ion binding"/>
    <property type="evidence" value="ECO:0007669"/>
    <property type="project" value="InterPro"/>
</dbReference>
<dbReference type="InterPro" id="IPR049054">
    <property type="entry name" value="CN_hydtase_beta-like_N"/>
</dbReference>
<dbReference type="AlphaFoldDB" id="A0A830HC98"/>
<dbReference type="SUPFAM" id="SSF50090">
    <property type="entry name" value="Electron transport accessory proteins"/>
    <property type="match status" value="1"/>
</dbReference>